<dbReference type="Gene3D" id="1.25.40.20">
    <property type="entry name" value="Ankyrin repeat-containing domain"/>
    <property type="match status" value="1"/>
</dbReference>
<comment type="subcellular location">
    <subcellularLocation>
        <location evidence="1">Membrane</location>
        <topology evidence="1">Multi-pass membrane protein</topology>
    </subcellularLocation>
</comment>
<evidence type="ECO:0000256" key="1">
    <source>
        <dbReference type="ARBA" id="ARBA00004141"/>
    </source>
</evidence>
<evidence type="ECO:0000256" key="12">
    <source>
        <dbReference type="SAM" id="Phobius"/>
    </source>
</evidence>
<dbReference type="AlphaFoldDB" id="A0A9P0NH48"/>
<protein>
    <recommendedName>
        <fullName evidence="13">Ion transport domain-containing protein</fullName>
    </recommendedName>
</protein>
<gene>
    <name evidence="14" type="ORF">CHIRRI_LOCUS7296</name>
</gene>
<proteinExistence type="predicted"/>
<dbReference type="Proteomes" id="UP001153620">
    <property type="component" value="Chromosome 2"/>
</dbReference>
<keyword evidence="7 11" id="KW-0040">ANK repeat</keyword>
<dbReference type="Pfam" id="PF12796">
    <property type="entry name" value="Ank_2"/>
    <property type="match status" value="1"/>
</dbReference>
<keyword evidence="6 12" id="KW-1133">Transmembrane helix</keyword>
<feature type="repeat" description="ANK" evidence="11">
    <location>
        <begin position="271"/>
        <end position="296"/>
    </location>
</feature>
<evidence type="ECO:0000313" key="14">
    <source>
        <dbReference type="EMBL" id="CAH1720068.1"/>
    </source>
</evidence>
<evidence type="ECO:0000256" key="7">
    <source>
        <dbReference type="ARBA" id="ARBA00023043"/>
    </source>
</evidence>
<dbReference type="SUPFAM" id="SSF48403">
    <property type="entry name" value="Ankyrin repeat"/>
    <property type="match status" value="1"/>
</dbReference>
<dbReference type="EMBL" id="OU895878">
    <property type="protein sequence ID" value="CAH1720068.1"/>
    <property type="molecule type" value="Genomic_DNA"/>
</dbReference>
<keyword evidence="4 12" id="KW-0812">Transmembrane</keyword>
<dbReference type="GO" id="GO:0005216">
    <property type="term" value="F:monoatomic ion channel activity"/>
    <property type="evidence" value="ECO:0007669"/>
    <property type="project" value="InterPro"/>
</dbReference>
<evidence type="ECO:0000256" key="10">
    <source>
        <dbReference type="ARBA" id="ARBA00023303"/>
    </source>
</evidence>
<dbReference type="InterPro" id="IPR036770">
    <property type="entry name" value="Ankyrin_rpt-contain_sf"/>
</dbReference>
<evidence type="ECO:0000256" key="6">
    <source>
        <dbReference type="ARBA" id="ARBA00022989"/>
    </source>
</evidence>
<feature type="transmembrane region" description="Helical" evidence="12">
    <location>
        <begin position="668"/>
        <end position="691"/>
    </location>
</feature>
<feature type="transmembrane region" description="Helical" evidence="12">
    <location>
        <begin position="500"/>
        <end position="522"/>
    </location>
</feature>
<keyword evidence="15" id="KW-1185">Reference proteome</keyword>
<evidence type="ECO:0000256" key="2">
    <source>
        <dbReference type="ARBA" id="ARBA00022448"/>
    </source>
</evidence>
<feature type="transmembrane region" description="Helical" evidence="12">
    <location>
        <begin position="387"/>
        <end position="411"/>
    </location>
</feature>
<dbReference type="PROSITE" id="PS50088">
    <property type="entry name" value="ANK_REPEAT"/>
    <property type="match status" value="1"/>
</dbReference>
<keyword evidence="9 12" id="KW-0472">Membrane</keyword>
<keyword evidence="3" id="KW-0716">Sensory transduction</keyword>
<dbReference type="GO" id="GO:0034703">
    <property type="term" value="C:cation channel complex"/>
    <property type="evidence" value="ECO:0007669"/>
    <property type="project" value="UniProtKB-ARBA"/>
</dbReference>
<name>A0A9P0NH48_9DIPT</name>
<reference evidence="14" key="1">
    <citation type="submission" date="2022-01" db="EMBL/GenBank/DDBJ databases">
        <authorList>
            <person name="King R."/>
        </authorList>
    </citation>
    <scope>NUCLEOTIDE SEQUENCE</scope>
</reference>
<dbReference type="Pfam" id="PF00520">
    <property type="entry name" value="Ion_trans"/>
    <property type="match status" value="1"/>
</dbReference>
<dbReference type="SMART" id="SM00248">
    <property type="entry name" value="ANK"/>
    <property type="match status" value="3"/>
</dbReference>
<sequence>MITYSEIANDSNHLHNILKSLTSENKDECQEMIEILLKLGCNPNHFNAEHITPFEFLLDKIQNDQIKNDLIQTFLNNSIPRIEISDSEYNRSFVCNLKSEKLIIRNRLVTDIANLLELIDQGNEDEFVSMLQETELENLIQCNFTEIIKKCIEMNFVNGIKKLLQSTFVSNRSYIRSGCDIDSFIPMAITYKIDEKPLIFYAIKKSRPKIIKVFLDLDYAQFQNEPHSYSVLHEICSMNNLENDIDFQQCFNLIIKDRRCDYNLINGYDSGGKTPLMYACENDHKDIIYELLRRGAYIGHECIVNNLSEDIFKKVLDESIVPTSDISDQNCAVQINYKFLIPPKYSLTRHDETKALKLIASQPRFKNLMIHPVLTSYLELKWKRVNVLVYIALFLYFIFFVYLSLFILNFFSDERYEGNLSKNNESFIRPRDGIIGHLTTTTINPFRKDELENINVLKVLFGRKKRDVGSEASNVNDNQTNTSAIEGYQNLKEYIESHRIPYIICFIGTLILTFCEIIQLIFSWKTYFFKLSNLVDCALLYLAYIVLLNIFAKEIVLFKKLRAVLFLIISVQSFILLSRVSKLSLQLEIFKKVSKTFIKFIMLYFMLIFAFAMAFNTLYGTENADEKKKSDKDDDNGFQNILISVITVIRMMLSDFDKMKLEPDDRFNSVIFLTFVLLITIILFNLLNALAINDTQQIMKSAEIVDVRKRISIVGNCERILALLKVEFFNIYSNLIPNGQIIIKINKDNHVRVRTAIVESQPTEKVYIIESECIDMVPLSDESNKTLPKVYTKVLIPQLFPYEKLYVYLEKFNLLNLNLSLGIENIEKIINHVKYSIESNISNA</sequence>
<evidence type="ECO:0000256" key="8">
    <source>
        <dbReference type="ARBA" id="ARBA00023065"/>
    </source>
</evidence>
<evidence type="ECO:0000313" key="15">
    <source>
        <dbReference type="Proteomes" id="UP001153620"/>
    </source>
</evidence>
<evidence type="ECO:0000256" key="5">
    <source>
        <dbReference type="ARBA" id="ARBA00022737"/>
    </source>
</evidence>
<dbReference type="PANTHER" id="PTHR47143:SF4">
    <property type="entry name" value="TRANSIENT RECEPTOR POTENTIAL CATION CHANNEL PROTEIN PAINLESS"/>
    <property type="match status" value="1"/>
</dbReference>
<feature type="transmembrane region" description="Helical" evidence="12">
    <location>
        <begin position="638"/>
        <end position="656"/>
    </location>
</feature>
<accession>A0A9P0NH48</accession>
<feature type="transmembrane region" description="Helical" evidence="12">
    <location>
        <begin position="564"/>
        <end position="585"/>
    </location>
</feature>
<dbReference type="PROSITE" id="PS50297">
    <property type="entry name" value="ANK_REP_REGION"/>
    <property type="match status" value="1"/>
</dbReference>
<evidence type="ECO:0000256" key="9">
    <source>
        <dbReference type="ARBA" id="ARBA00023136"/>
    </source>
</evidence>
<dbReference type="InterPro" id="IPR052076">
    <property type="entry name" value="TRP_cation_channel"/>
</dbReference>
<keyword evidence="8" id="KW-0406">Ion transport</keyword>
<evidence type="ECO:0000256" key="4">
    <source>
        <dbReference type="ARBA" id="ARBA00022692"/>
    </source>
</evidence>
<dbReference type="PANTHER" id="PTHR47143">
    <property type="entry name" value="TRANSIENT RECEPTOR POTENTIAL CATION CHANNEL PROTEIN PAINLESS"/>
    <property type="match status" value="1"/>
</dbReference>
<feature type="domain" description="Ion transport" evidence="13">
    <location>
        <begin position="499"/>
        <end position="701"/>
    </location>
</feature>
<keyword evidence="10" id="KW-0407">Ion channel</keyword>
<keyword evidence="2" id="KW-0813">Transport</keyword>
<keyword evidence="5" id="KW-0677">Repeat</keyword>
<organism evidence="14 15">
    <name type="scientific">Chironomus riparius</name>
    <dbReference type="NCBI Taxonomy" id="315576"/>
    <lineage>
        <taxon>Eukaryota</taxon>
        <taxon>Metazoa</taxon>
        <taxon>Ecdysozoa</taxon>
        <taxon>Arthropoda</taxon>
        <taxon>Hexapoda</taxon>
        <taxon>Insecta</taxon>
        <taxon>Pterygota</taxon>
        <taxon>Neoptera</taxon>
        <taxon>Endopterygota</taxon>
        <taxon>Diptera</taxon>
        <taxon>Nematocera</taxon>
        <taxon>Chironomoidea</taxon>
        <taxon>Chironomidae</taxon>
        <taxon>Chironominae</taxon>
        <taxon>Chironomus</taxon>
    </lineage>
</organism>
<dbReference type="InterPro" id="IPR002110">
    <property type="entry name" value="Ankyrin_rpt"/>
</dbReference>
<evidence type="ECO:0000256" key="3">
    <source>
        <dbReference type="ARBA" id="ARBA00022606"/>
    </source>
</evidence>
<evidence type="ECO:0000256" key="11">
    <source>
        <dbReference type="PROSITE-ProRule" id="PRU00023"/>
    </source>
</evidence>
<reference evidence="14" key="2">
    <citation type="submission" date="2022-10" db="EMBL/GenBank/DDBJ databases">
        <authorList>
            <consortium name="ENA_rothamsted_submissions"/>
            <consortium name="culmorum"/>
            <person name="King R."/>
        </authorList>
    </citation>
    <scope>NUCLEOTIDE SEQUENCE</scope>
</reference>
<feature type="transmembrane region" description="Helical" evidence="12">
    <location>
        <begin position="534"/>
        <end position="552"/>
    </location>
</feature>
<dbReference type="InterPro" id="IPR005821">
    <property type="entry name" value="Ion_trans_dom"/>
</dbReference>
<feature type="transmembrane region" description="Helical" evidence="12">
    <location>
        <begin position="597"/>
        <end position="618"/>
    </location>
</feature>
<evidence type="ECO:0000259" key="13">
    <source>
        <dbReference type="Pfam" id="PF00520"/>
    </source>
</evidence>
<dbReference type="Gene3D" id="1.10.287.70">
    <property type="match status" value="1"/>
</dbReference>